<evidence type="ECO:0000313" key="1">
    <source>
        <dbReference type="EMBL" id="EGV17098.1"/>
    </source>
</evidence>
<dbReference type="EMBL" id="AFWV01000012">
    <property type="protein sequence ID" value="EGV17098.1"/>
    <property type="molecule type" value="Genomic_DNA"/>
</dbReference>
<protein>
    <submittedName>
        <fullName evidence="1">Uncharacterized protein</fullName>
    </submittedName>
</protein>
<reference evidence="1 2" key="1">
    <citation type="submission" date="2011-06" db="EMBL/GenBank/DDBJ databases">
        <title>The draft genome of Thiocapsa marina 5811.</title>
        <authorList>
            <consortium name="US DOE Joint Genome Institute (JGI-PGF)"/>
            <person name="Lucas S."/>
            <person name="Han J."/>
            <person name="Cheng J.-F."/>
            <person name="Goodwin L."/>
            <person name="Pitluck S."/>
            <person name="Peters L."/>
            <person name="Land M.L."/>
            <person name="Hauser L."/>
            <person name="Vogl K."/>
            <person name="Liu Z."/>
            <person name="Imhoff J."/>
            <person name="Thiel V."/>
            <person name="Frigaard N.-U."/>
            <person name="Bryant D."/>
            <person name="Woyke T.J."/>
        </authorList>
    </citation>
    <scope>NUCLEOTIDE SEQUENCE [LARGE SCALE GENOMIC DNA]</scope>
    <source>
        <strain evidence="1 2">5811</strain>
    </source>
</reference>
<proteinExistence type="predicted"/>
<evidence type="ECO:0000313" key="2">
    <source>
        <dbReference type="Proteomes" id="UP000005459"/>
    </source>
</evidence>
<gene>
    <name evidence="1" type="ORF">ThimaDRAFT_3564</name>
</gene>
<accession>F9UF61</accession>
<dbReference type="Proteomes" id="UP000005459">
    <property type="component" value="Unassembled WGS sequence"/>
</dbReference>
<sequence>MALGIEAGQALFKGRSFVADRRDDDPFAFRGDVDTLFSAAETPRFFNAAAQRTELASETILEGVVERLSPKNFRQVLKKCPRPHVCRHVLCGSEGFSYLSSKTFSACSLFGKK</sequence>
<organism evidence="1 2">
    <name type="scientific">Thiocapsa marina 5811</name>
    <dbReference type="NCBI Taxonomy" id="768671"/>
    <lineage>
        <taxon>Bacteria</taxon>
        <taxon>Pseudomonadati</taxon>
        <taxon>Pseudomonadota</taxon>
        <taxon>Gammaproteobacteria</taxon>
        <taxon>Chromatiales</taxon>
        <taxon>Chromatiaceae</taxon>
        <taxon>Thiocapsa</taxon>
    </lineage>
</organism>
<name>F9UF61_9GAMM</name>
<keyword evidence="2" id="KW-1185">Reference proteome</keyword>
<dbReference type="AlphaFoldDB" id="F9UF61"/>